<accession>A0A3Q0QQH9</accession>
<protein>
    <submittedName>
        <fullName evidence="1">Uncharacterized protein</fullName>
    </submittedName>
</protein>
<dbReference type="Ensembl" id="ENSACIT00000000300.1">
    <property type="protein sequence ID" value="ENSACIP00000000283.1"/>
    <property type="gene ID" value="ENSACIG00000000273.1"/>
</dbReference>
<evidence type="ECO:0000313" key="1">
    <source>
        <dbReference type="Ensembl" id="ENSACIP00000000283.1"/>
    </source>
</evidence>
<name>A0A3Q0QQH9_AMPCI</name>
<keyword evidence="2" id="KW-1185">Reference proteome</keyword>
<dbReference type="Proteomes" id="UP000261340">
    <property type="component" value="Unplaced"/>
</dbReference>
<dbReference type="Pfam" id="PF02393">
    <property type="entry name" value="US22"/>
    <property type="match status" value="1"/>
</dbReference>
<reference evidence="1" key="2">
    <citation type="submission" date="2025-09" db="UniProtKB">
        <authorList>
            <consortium name="Ensembl"/>
        </authorList>
    </citation>
    <scope>IDENTIFICATION</scope>
</reference>
<dbReference type="AlphaFoldDB" id="A0A3Q0QQH9"/>
<dbReference type="OMA" id="MICGENQ"/>
<sequence>LMGIYKRKQYKNKNKLLPLNKPAGAQLKMAAFEDTTYRDDPDELNRWGKFYLPKSVTMQVIGVVEGILSRFEEIVLMICGENQHVYAYDEEELHLVASSMKELCDVGIEYPGTTTYYKGQAFKDMVTIWVVSRTLIRRGRIQLHHFLYNYKHVPEV</sequence>
<organism evidence="1 2">
    <name type="scientific">Amphilophus citrinellus</name>
    <name type="common">Midas cichlid</name>
    <name type="synonym">Cichlasoma citrinellum</name>
    <dbReference type="NCBI Taxonomy" id="61819"/>
    <lineage>
        <taxon>Eukaryota</taxon>
        <taxon>Metazoa</taxon>
        <taxon>Chordata</taxon>
        <taxon>Craniata</taxon>
        <taxon>Vertebrata</taxon>
        <taxon>Euteleostomi</taxon>
        <taxon>Actinopterygii</taxon>
        <taxon>Neopterygii</taxon>
        <taxon>Teleostei</taxon>
        <taxon>Neoteleostei</taxon>
        <taxon>Acanthomorphata</taxon>
        <taxon>Ovalentaria</taxon>
        <taxon>Cichlomorphae</taxon>
        <taxon>Cichliformes</taxon>
        <taxon>Cichlidae</taxon>
        <taxon>New World cichlids</taxon>
        <taxon>Cichlasomatinae</taxon>
        <taxon>Heroini</taxon>
        <taxon>Amphilophus</taxon>
    </lineage>
</organism>
<evidence type="ECO:0000313" key="2">
    <source>
        <dbReference type="Proteomes" id="UP000261340"/>
    </source>
</evidence>
<proteinExistence type="predicted"/>
<dbReference type="GeneTree" id="ENSGT00390000001663"/>
<reference evidence="1" key="1">
    <citation type="submission" date="2025-08" db="UniProtKB">
        <authorList>
            <consortium name="Ensembl"/>
        </authorList>
    </citation>
    <scope>IDENTIFICATION</scope>
</reference>
<dbReference type="InterPro" id="IPR003360">
    <property type="entry name" value="US22-like"/>
</dbReference>